<feature type="domain" description="Doublecortin" evidence="1">
    <location>
        <begin position="1"/>
        <end position="61"/>
    </location>
</feature>
<dbReference type="AlphaFoldDB" id="A0A815YCF8"/>
<evidence type="ECO:0000259" key="1">
    <source>
        <dbReference type="PROSITE" id="PS50309"/>
    </source>
</evidence>
<dbReference type="SUPFAM" id="SSF89837">
    <property type="entry name" value="Doublecortin (DC)"/>
    <property type="match status" value="1"/>
</dbReference>
<proteinExistence type="predicted"/>
<dbReference type="GO" id="GO:0035556">
    <property type="term" value="P:intracellular signal transduction"/>
    <property type="evidence" value="ECO:0007669"/>
    <property type="project" value="InterPro"/>
</dbReference>
<organism evidence="2 3">
    <name type="scientific">Adineta steineri</name>
    <dbReference type="NCBI Taxonomy" id="433720"/>
    <lineage>
        <taxon>Eukaryota</taxon>
        <taxon>Metazoa</taxon>
        <taxon>Spiralia</taxon>
        <taxon>Gnathifera</taxon>
        <taxon>Rotifera</taxon>
        <taxon>Eurotatoria</taxon>
        <taxon>Bdelloidea</taxon>
        <taxon>Adinetida</taxon>
        <taxon>Adinetidae</taxon>
        <taxon>Adineta</taxon>
    </lineage>
</organism>
<sequence>QNYTSIRQLLQELSSAVDLPYGVRRLFTPTKGSEITNVNIIKDGASYVCASFEPFQRLEYTAIGLPRVTFSLDQRKLLI</sequence>
<comment type="caution">
    <text evidence="2">The sequence shown here is derived from an EMBL/GenBank/DDBJ whole genome shotgun (WGS) entry which is preliminary data.</text>
</comment>
<evidence type="ECO:0000313" key="3">
    <source>
        <dbReference type="Proteomes" id="UP000663845"/>
    </source>
</evidence>
<dbReference type="EMBL" id="CAJNOG010008203">
    <property type="protein sequence ID" value="CAF1568034.1"/>
    <property type="molecule type" value="Genomic_DNA"/>
</dbReference>
<evidence type="ECO:0000313" key="2">
    <source>
        <dbReference type="EMBL" id="CAF1568034.1"/>
    </source>
</evidence>
<reference evidence="2" key="1">
    <citation type="submission" date="2021-02" db="EMBL/GenBank/DDBJ databases">
        <authorList>
            <person name="Nowell W R."/>
        </authorList>
    </citation>
    <scope>NUCLEOTIDE SEQUENCE</scope>
</reference>
<dbReference type="PROSITE" id="PS50309">
    <property type="entry name" value="DC"/>
    <property type="match status" value="1"/>
</dbReference>
<dbReference type="Pfam" id="PF03607">
    <property type="entry name" value="DCX"/>
    <property type="match status" value="1"/>
</dbReference>
<dbReference type="Proteomes" id="UP000663845">
    <property type="component" value="Unassembled WGS sequence"/>
</dbReference>
<gene>
    <name evidence="2" type="ORF">JYZ213_LOCUS47223</name>
</gene>
<dbReference type="Gene3D" id="3.10.20.230">
    <property type="entry name" value="Doublecortin domain"/>
    <property type="match status" value="1"/>
</dbReference>
<dbReference type="InterPro" id="IPR003533">
    <property type="entry name" value="Doublecortin_dom"/>
</dbReference>
<protein>
    <recommendedName>
        <fullName evidence="1">Doublecortin domain-containing protein</fullName>
    </recommendedName>
</protein>
<dbReference type="InterPro" id="IPR036572">
    <property type="entry name" value="Doublecortin_dom_sf"/>
</dbReference>
<feature type="non-terminal residue" evidence="2">
    <location>
        <position position="1"/>
    </location>
</feature>
<accession>A0A815YCF8</accession>
<name>A0A815YCF8_9BILA</name>